<dbReference type="SUPFAM" id="SSF82171">
    <property type="entry name" value="DPP6 N-terminal domain-like"/>
    <property type="match status" value="1"/>
</dbReference>
<sequence>MPDTARQYLSRECIEMNRLLSLMAVALVAGASLCAGTLAASPLSGLRIAAVRGGQVCVSLDGGALHCFGMASSRARLPAWSRDGSRIAYIDDADPGSALAWLVVIDPQGRVLTRLPVKPLAAGEVRSGLRFVESLEWLGSDRVVASGSLNPSSTESLVFDLGRNAVVAEYVDDGRGASFSPDGRHVLLVEGAPHFTSGDTRAPVLSLNGHAVLAGLPVDLSAIGPVRWSADGTRFALTARDASGRHRLVLGHAQTKAARWVDLPPAPSDAAPAPELFWSGHDLHVQRLVPGETQGAASEAKGSAPGARPLRMGDHVLNTDQRESRWKRVAEPAVNPVHAAATWRATTLGHSLPAGVLDADVWCKSCALDLVARRRGDAAD</sequence>
<evidence type="ECO:0000256" key="1">
    <source>
        <dbReference type="SAM" id="MobiDB-lite"/>
    </source>
</evidence>
<evidence type="ECO:0000313" key="2">
    <source>
        <dbReference type="EMBL" id="MDL5034226.1"/>
    </source>
</evidence>
<dbReference type="Gene3D" id="2.120.10.30">
    <property type="entry name" value="TolB, C-terminal domain"/>
    <property type="match status" value="1"/>
</dbReference>
<dbReference type="EMBL" id="JASVDS010000007">
    <property type="protein sequence ID" value="MDL5034226.1"/>
    <property type="molecule type" value="Genomic_DNA"/>
</dbReference>
<reference evidence="2 3" key="1">
    <citation type="submission" date="2023-06" db="EMBL/GenBank/DDBJ databases">
        <title>Pelomonas sp. APW6 16S ribosomal RNA gene genome sequencing and assembly.</title>
        <authorList>
            <person name="Woo H."/>
        </authorList>
    </citation>
    <scope>NUCLEOTIDE SEQUENCE [LARGE SCALE GENOMIC DNA]</scope>
    <source>
        <strain evidence="2 3">APW6</strain>
    </source>
</reference>
<gene>
    <name evidence="2" type="ORF">QRD43_20160</name>
</gene>
<accession>A0ABT7LRX9</accession>
<dbReference type="InterPro" id="IPR011042">
    <property type="entry name" value="6-blade_b-propeller_TolB-like"/>
</dbReference>
<proteinExistence type="predicted"/>
<name>A0ABT7LRX9_9BURK</name>
<protein>
    <submittedName>
        <fullName evidence="2">Uncharacterized protein</fullName>
    </submittedName>
</protein>
<keyword evidence="3" id="KW-1185">Reference proteome</keyword>
<evidence type="ECO:0000313" key="3">
    <source>
        <dbReference type="Proteomes" id="UP001238603"/>
    </source>
</evidence>
<feature type="region of interest" description="Disordered" evidence="1">
    <location>
        <begin position="293"/>
        <end position="312"/>
    </location>
</feature>
<organism evidence="2 3">
    <name type="scientific">Roseateles subflavus</name>
    <dbReference type="NCBI Taxonomy" id="3053353"/>
    <lineage>
        <taxon>Bacteria</taxon>
        <taxon>Pseudomonadati</taxon>
        <taxon>Pseudomonadota</taxon>
        <taxon>Betaproteobacteria</taxon>
        <taxon>Burkholderiales</taxon>
        <taxon>Sphaerotilaceae</taxon>
        <taxon>Roseateles</taxon>
    </lineage>
</organism>
<dbReference type="Proteomes" id="UP001238603">
    <property type="component" value="Unassembled WGS sequence"/>
</dbReference>
<comment type="caution">
    <text evidence="2">The sequence shown here is derived from an EMBL/GenBank/DDBJ whole genome shotgun (WGS) entry which is preliminary data.</text>
</comment>
<dbReference type="Pfam" id="PF07676">
    <property type="entry name" value="PD40"/>
    <property type="match status" value="1"/>
</dbReference>
<dbReference type="InterPro" id="IPR011659">
    <property type="entry name" value="WD40"/>
</dbReference>